<comment type="caution">
    <text evidence="3">The sequence shown here is derived from an EMBL/GenBank/DDBJ whole genome shotgun (WGS) entry which is preliminary data.</text>
</comment>
<evidence type="ECO:0000259" key="2">
    <source>
        <dbReference type="Pfam" id="PF03108"/>
    </source>
</evidence>
<keyword evidence="4" id="KW-1185">Reference proteome</keyword>
<feature type="region of interest" description="Disordered" evidence="1">
    <location>
        <begin position="116"/>
        <end position="152"/>
    </location>
</feature>
<evidence type="ECO:0000256" key="1">
    <source>
        <dbReference type="SAM" id="MobiDB-lite"/>
    </source>
</evidence>
<reference evidence="3" key="1">
    <citation type="journal article" date="2023" name="Plant J.">
        <title>Genome sequences and population genomics provide insights into the demographic history, inbreeding, and mutation load of two 'living fossil' tree species of Dipteronia.</title>
        <authorList>
            <person name="Feng Y."/>
            <person name="Comes H.P."/>
            <person name="Chen J."/>
            <person name="Zhu S."/>
            <person name="Lu R."/>
            <person name="Zhang X."/>
            <person name="Li P."/>
            <person name="Qiu J."/>
            <person name="Olsen K.M."/>
            <person name="Qiu Y."/>
        </authorList>
    </citation>
    <scope>NUCLEOTIDE SEQUENCE</scope>
    <source>
        <strain evidence="3">KIB01</strain>
    </source>
</reference>
<dbReference type="EMBL" id="JANJYI010000006">
    <property type="protein sequence ID" value="KAK2645434.1"/>
    <property type="molecule type" value="Genomic_DNA"/>
</dbReference>
<dbReference type="AlphaFoldDB" id="A0AAD9WVJ7"/>
<feature type="region of interest" description="Disordered" evidence="1">
    <location>
        <begin position="170"/>
        <end position="193"/>
    </location>
</feature>
<dbReference type="Pfam" id="PF03108">
    <property type="entry name" value="DBD_Tnp_Mut"/>
    <property type="match status" value="1"/>
</dbReference>
<sequence>MVQVKRTRPVVISAKFAGIQTEYTVLEPESYTLIAIWADVYVMTYSNFPGRNEKFTTEAILPWNGQHRLIEDDRDLQDIFMVFRGKKLNTIRINIQLLHMATVDPEVLVNSKPHTPVDSYSCNNDVDTTSNNNSDDVAGNEANGNQHEVDSDINTDDEQLSNATSFNKDPYAIFEDNSDDESQTRPYVPKPGRPYRVADDGKVYLQVEQMFRNLYHFRMVLRDFVVQEGFQIRRVKNEKDRYTAICAFEGCTWRVHASPNTYKTCFQIKSLHDGHACQKVHKNQEANVVWVANDSRV</sequence>
<dbReference type="Proteomes" id="UP001280121">
    <property type="component" value="Unassembled WGS sequence"/>
</dbReference>
<proteinExistence type="predicted"/>
<protein>
    <recommendedName>
        <fullName evidence="2">Transposase MuDR plant domain-containing protein</fullName>
    </recommendedName>
</protein>
<accession>A0AAD9WVJ7</accession>
<feature type="compositionally biased region" description="Low complexity" evidence="1">
    <location>
        <begin position="123"/>
        <end position="137"/>
    </location>
</feature>
<organism evidence="3 4">
    <name type="scientific">Dipteronia dyeriana</name>
    <dbReference type="NCBI Taxonomy" id="168575"/>
    <lineage>
        <taxon>Eukaryota</taxon>
        <taxon>Viridiplantae</taxon>
        <taxon>Streptophyta</taxon>
        <taxon>Embryophyta</taxon>
        <taxon>Tracheophyta</taxon>
        <taxon>Spermatophyta</taxon>
        <taxon>Magnoliopsida</taxon>
        <taxon>eudicotyledons</taxon>
        <taxon>Gunneridae</taxon>
        <taxon>Pentapetalae</taxon>
        <taxon>rosids</taxon>
        <taxon>malvids</taxon>
        <taxon>Sapindales</taxon>
        <taxon>Sapindaceae</taxon>
        <taxon>Hippocastanoideae</taxon>
        <taxon>Acereae</taxon>
        <taxon>Dipteronia</taxon>
    </lineage>
</organism>
<gene>
    <name evidence="3" type="ORF">Ddye_020629</name>
</gene>
<evidence type="ECO:0000313" key="3">
    <source>
        <dbReference type="EMBL" id="KAK2645434.1"/>
    </source>
</evidence>
<dbReference type="InterPro" id="IPR004332">
    <property type="entry name" value="Transposase_MuDR"/>
</dbReference>
<name>A0AAD9WVJ7_9ROSI</name>
<feature type="domain" description="Transposase MuDR plant" evidence="2">
    <location>
        <begin position="205"/>
        <end position="268"/>
    </location>
</feature>
<evidence type="ECO:0000313" key="4">
    <source>
        <dbReference type="Proteomes" id="UP001280121"/>
    </source>
</evidence>